<reference evidence="5" key="1">
    <citation type="journal article" date="2019" name="Sci. Rep.">
        <title>Draft genome of Tanacetum cinerariifolium, the natural source of mosquito coil.</title>
        <authorList>
            <person name="Yamashiro T."/>
            <person name="Shiraishi A."/>
            <person name="Satake H."/>
            <person name="Nakayama K."/>
        </authorList>
    </citation>
    <scope>NUCLEOTIDE SEQUENCE</scope>
</reference>
<evidence type="ECO:0000256" key="2">
    <source>
        <dbReference type="ARBA" id="ARBA00022884"/>
    </source>
</evidence>
<proteinExistence type="predicted"/>
<comment type="caution">
    <text evidence="5">The sequence shown here is derived from an EMBL/GenBank/DDBJ whole genome shotgun (WGS) entry which is preliminary data.</text>
</comment>
<organism evidence="5">
    <name type="scientific">Tanacetum cinerariifolium</name>
    <name type="common">Dalmatian daisy</name>
    <name type="synonym">Chrysanthemum cinerariifolium</name>
    <dbReference type="NCBI Taxonomy" id="118510"/>
    <lineage>
        <taxon>Eukaryota</taxon>
        <taxon>Viridiplantae</taxon>
        <taxon>Streptophyta</taxon>
        <taxon>Embryophyta</taxon>
        <taxon>Tracheophyta</taxon>
        <taxon>Spermatophyta</taxon>
        <taxon>Magnoliopsida</taxon>
        <taxon>eudicotyledons</taxon>
        <taxon>Gunneridae</taxon>
        <taxon>Pentapetalae</taxon>
        <taxon>asterids</taxon>
        <taxon>campanulids</taxon>
        <taxon>Asterales</taxon>
        <taxon>Asteraceae</taxon>
        <taxon>Asteroideae</taxon>
        <taxon>Anthemideae</taxon>
        <taxon>Anthemidinae</taxon>
        <taxon>Tanacetum</taxon>
    </lineage>
</organism>
<protein>
    <submittedName>
        <fullName evidence="5">Polyadenylate-binding protein RBP45</fullName>
    </submittedName>
</protein>
<dbReference type="AlphaFoldDB" id="A0A6L2JJF2"/>
<evidence type="ECO:0000313" key="5">
    <source>
        <dbReference type="EMBL" id="GEU35774.1"/>
    </source>
</evidence>
<dbReference type="GO" id="GO:0006397">
    <property type="term" value="P:mRNA processing"/>
    <property type="evidence" value="ECO:0007669"/>
    <property type="project" value="UniProtKB-KW"/>
</dbReference>
<feature type="compositionally biased region" description="Basic and acidic residues" evidence="3">
    <location>
        <begin position="100"/>
        <end position="125"/>
    </location>
</feature>
<dbReference type="GO" id="GO:0003729">
    <property type="term" value="F:mRNA binding"/>
    <property type="evidence" value="ECO:0007669"/>
    <property type="project" value="InterPro"/>
</dbReference>
<evidence type="ECO:0000256" key="3">
    <source>
        <dbReference type="SAM" id="MobiDB-lite"/>
    </source>
</evidence>
<feature type="compositionally biased region" description="Basic residues" evidence="3">
    <location>
        <begin position="126"/>
        <end position="135"/>
    </location>
</feature>
<dbReference type="EMBL" id="BKCJ010000729">
    <property type="protein sequence ID" value="GEU35774.1"/>
    <property type="molecule type" value="Genomic_DNA"/>
</dbReference>
<dbReference type="PANTHER" id="PTHR47640:SF48">
    <property type="entry name" value="POLYADENYLATE-BINDING PROTEIN RBP45B"/>
    <property type="match status" value="1"/>
</dbReference>
<keyword evidence="2" id="KW-0694">RNA-binding</keyword>
<dbReference type="InterPro" id="IPR056777">
    <property type="entry name" value="Ycf2_N"/>
</dbReference>
<gene>
    <name evidence="5" type="ORF">Tci_007752</name>
</gene>
<dbReference type="Pfam" id="PF05695">
    <property type="entry name" value="Ycf2"/>
    <property type="match status" value="1"/>
</dbReference>
<feature type="domain" description="Ycf2 N-terminal" evidence="4">
    <location>
        <begin position="59"/>
        <end position="115"/>
    </location>
</feature>
<sequence>MIVTTPVNVIGAPVTNTVSNHAEKPEQFNGQNFKRWQQKMFFYLRTLNLVWFLNETAPQEREKQMINHLLSEEIKEFLGNPTRSVRSFFFDRIDDEVVQDQRQRDDNDLQDKRQDQLKEEEFEPRKSKRARTRNHCLKDHKDGNSEFDDTRNLVISRFLAYPFVVFSSGSQNKLDFVQICEPWESLYVSSQCFENMFPVFDRFLEDYLKADLLEKTQGFEYLSLCGDAITYVLENSLKSSDACRNNNNVGDQTRHRCTKTSLQCAARFLSVSHAEAKVKFQILDTTSRVFSSLVRVVESFHSEEDIIPFIEVISTPLLQWLLDRELHHEDTISELQRHLQAYNSTLMPNVEQVSRLNWTSFGGGEKKQDDTPVFDKDLAANVTHYTLQETFSAQYTSVKSAKGLLFYSHNYFLDSWKFLADCMMSSNHDHSRLGCLLKVLLSAAKVFVNVSSYNSVSAARRVCTAMYISSMINTVNTARHFSSISTVGLDLSHIVEDFVKRLKSTLGEEGDHYMELTEFEIQEMVNILVSGEAY</sequence>
<accession>A0A6L2JJF2</accession>
<evidence type="ECO:0000259" key="4">
    <source>
        <dbReference type="Pfam" id="PF05695"/>
    </source>
</evidence>
<dbReference type="PANTHER" id="PTHR47640">
    <property type="entry name" value="TRNA SELENOCYSTEINE 1-ASSOCIATED PROTEIN 1-RELATED-RELATED"/>
    <property type="match status" value="1"/>
</dbReference>
<evidence type="ECO:0000256" key="1">
    <source>
        <dbReference type="ARBA" id="ARBA00022664"/>
    </source>
</evidence>
<name>A0A6L2JJF2_TANCI</name>
<dbReference type="GO" id="GO:0005829">
    <property type="term" value="C:cytosol"/>
    <property type="evidence" value="ECO:0007669"/>
    <property type="project" value="TreeGrafter"/>
</dbReference>
<feature type="region of interest" description="Disordered" evidence="3">
    <location>
        <begin position="100"/>
        <end position="135"/>
    </location>
</feature>
<dbReference type="InterPro" id="IPR050825">
    <property type="entry name" value="RBM42_RBP45_47-like"/>
</dbReference>
<keyword evidence="1" id="KW-0507">mRNA processing</keyword>